<dbReference type="InterPro" id="IPR001732">
    <property type="entry name" value="UDP-Glc/GDP-Man_DH_N"/>
</dbReference>
<dbReference type="InterPro" id="IPR036291">
    <property type="entry name" value="NAD(P)-bd_dom_sf"/>
</dbReference>
<dbReference type="NCBIfam" id="NF008286">
    <property type="entry name" value="PRK11064.1"/>
    <property type="match status" value="1"/>
</dbReference>
<dbReference type="GO" id="GO:0016628">
    <property type="term" value="F:oxidoreductase activity, acting on the CH-CH group of donors, NAD or NADP as acceptor"/>
    <property type="evidence" value="ECO:0007669"/>
    <property type="project" value="InterPro"/>
</dbReference>
<dbReference type="STRING" id="1045773.SAMN05216555_11228"/>
<dbReference type="PIRSF" id="PIRSF500136">
    <property type="entry name" value="UDP_ManNAc_DH"/>
    <property type="match status" value="1"/>
</dbReference>
<evidence type="ECO:0000313" key="6">
    <source>
        <dbReference type="Proteomes" id="UP000182130"/>
    </source>
</evidence>
<evidence type="ECO:0000256" key="1">
    <source>
        <dbReference type="ARBA" id="ARBA00023002"/>
    </source>
</evidence>
<keyword evidence="6" id="KW-1185">Reference proteome</keyword>
<organism evidence="5 6">
    <name type="scientific">Arthrobacter cupressi</name>
    <dbReference type="NCBI Taxonomy" id="1045773"/>
    <lineage>
        <taxon>Bacteria</taxon>
        <taxon>Bacillati</taxon>
        <taxon>Actinomycetota</taxon>
        <taxon>Actinomycetes</taxon>
        <taxon>Micrococcales</taxon>
        <taxon>Micrococcaceae</taxon>
        <taxon>Arthrobacter</taxon>
    </lineage>
</organism>
<dbReference type="SUPFAM" id="SSF51735">
    <property type="entry name" value="NAD(P)-binding Rossmann-fold domains"/>
    <property type="match status" value="1"/>
</dbReference>
<accession>A0A1G8UKC1</accession>
<dbReference type="Pfam" id="PF00984">
    <property type="entry name" value="UDPG_MGDP_dh"/>
    <property type="match status" value="1"/>
</dbReference>
<dbReference type="SMART" id="SM00984">
    <property type="entry name" value="UDPG_MGDP_dh_C"/>
    <property type="match status" value="1"/>
</dbReference>
<dbReference type="SUPFAM" id="SSF48179">
    <property type="entry name" value="6-phosphogluconate dehydrogenase C-terminal domain-like"/>
    <property type="match status" value="1"/>
</dbReference>
<name>A0A1G8UKC1_9MICC</name>
<proteinExistence type="inferred from homology"/>
<dbReference type="GO" id="GO:0000271">
    <property type="term" value="P:polysaccharide biosynthetic process"/>
    <property type="evidence" value="ECO:0007669"/>
    <property type="project" value="InterPro"/>
</dbReference>
<dbReference type="PANTHER" id="PTHR43491:SF1">
    <property type="entry name" value="UDP-N-ACETYL-D-MANNOSAMINE DEHYDROGENASE"/>
    <property type="match status" value="1"/>
</dbReference>
<feature type="domain" description="UDP-glucose/GDP-mannose dehydrogenase C-terminal" evidence="4">
    <location>
        <begin position="301"/>
        <end position="401"/>
    </location>
</feature>
<dbReference type="Pfam" id="PF03720">
    <property type="entry name" value="UDPG_MGDP_dh_C"/>
    <property type="match status" value="1"/>
</dbReference>
<comment type="similarity">
    <text evidence="3">Belongs to the UDP-glucose/GDP-mannose dehydrogenase family.</text>
</comment>
<evidence type="ECO:0000259" key="4">
    <source>
        <dbReference type="SMART" id="SM00984"/>
    </source>
</evidence>
<dbReference type="Gene3D" id="3.40.50.720">
    <property type="entry name" value="NAD(P)-binding Rossmann-like Domain"/>
    <property type="match status" value="2"/>
</dbReference>
<dbReference type="GO" id="GO:0016616">
    <property type="term" value="F:oxidoreductase activity, acting on the CH-OH group of donors, NAD or NADP as acceptor"/>
    <property type="evidence" value="ECO:0007669"/>
    <property type="project" value="InterPro"/>
</dbReference>
<reference evidence="6" key="1">
    <citation type="submission" date="2016-10" db="EMBL/GenBank/DDBJ databases">
        <authorList>
            <person name="Varghese N."/>
            <person name="Submissions S."/>
        </authorList>
    </citation>
    <scope>NUCLEOTIDE SEQUENCE [LARGE SCALE GENOMIC DNA]</scope>
    <source>
        <strain evidence="6">CGMCC 1.10783</strain>
    </source>
</reference>
<dbReference type="PIRSF" id="PIRSF000124">
    <property type="entry name" value="UDPglc_GDPman_dh"/>
    <property type="match status" value="1"/>
</dbReference>
<dbReference type="InterPro" id="IPR028359">
    <property type="entry name" value="UDP_ManNAc/GlcNAc_DH"/>
</dbReference>
<dbReference type="Pfam" id="PF03721">
    <property type="entry name" value="UDPG_MGDP_dh_N"/>
    <property type="match status" value="1"/>
</dbReference>
<dbReference type="NCBIfam" id="TIGR03026">
    <property type="entry name" value="NDP-sugDHase"/>
    <property type="match status" value="1"/>
</dbReference>
<dbReference type="InterPro" id="IPR014026">
    <property type="entry name" value="UDP-Glc/GDP-Man_DH_dimer"/>
</dbReference>
<dbReference type="AlphaFoldDB" id="A0A1G8UKC1"/>
<dbReference type="InterPro" id="IPR008927">
    <property type="entry name" value="6-PGluconate_DH-like_C_sf"/>
</dbReference>
<dbReference type="InterPro" id="IPR036220">
    <property type="entry name" value="UDP-Glc/GDP-Man_DH_C_sf"/>
</dbReference>
<evidence type="ECO:0000313" key="5">
    <source>
        <dbReference type="EMBL" id="SDJ54209.1"/>
    </source>
</evidence>
<dbReference type="GO" id="GO:0051287">
    <property type="term" value="F:NAD binding"/>
    <property type="evidence" value="ECO:0007669"/>
    <property type="project" value="InterPro"/>
</dbReference>
<dbReference type="PANTHER" id="PTHR43491">
    <property type="entry name" value="UDP-N-ACETYL-D-MANNOSAMINE DEHYDROGENASE"/>
    <property type="match status" value="1"/>
</dbReference>
<dbReference type="SUPFAM" id="SSF52413">
    <property type="entry name" value="UDP-glucose/GDP-mannose dehydrogenase C-terminal domain"/>
    <property type="match status" value="1"/>
</dbReference>
<evidence type="ECO:0000256" key="2">
    <source>
        <dbReference type="ARBA" id="ARBA00023027"/>
    </source>
</evidence>
<dbReference type="InterPro" id="IPR017476">
    <property type="entry name" value="UDP-Glc/GDP-Man"/>
</dbReference>
<protein>
    <submittedName>
        <fullName evidence="5">UDP-N-acetyl-D-mannosaminuronic acid dehydrogenase</fullName>
    </submittedName>
</protein>
<dbReference type="EMBL" id="FNEI01000012">
    <property type="protein sequence ID" value="SDJ54209.1"/>
    <property type="molecule type" value="Genomic_DNA"/>
</dbReference>
<keyword evidence="1" id="KW-0560">Oxidoreductase</keyword>
<evidence type="ECO:0000256" key="3">
    <source>
        <dbReference type="PIRNR" id="PIRNR000124"/>
    </source>
</evidence>
<sequence>MVGLGYIGLPTAAILATHGCSVVGVDIRSDVVAAVNRGEVPFVEPDLDIAVTAAVTKGALVARSSVPVADVYIVAVPTPLGSDRTPDLSFVEKATAQIAAVLRGGELVILESTSPPGTTRKMSEIVASLRPELKGSILFAHCPERVLPGRMMVELIENDRIIGGLTSEAAESAMEVYATFCRGELIPTTATTAETAKLVENAYRDVNIAFANELSMLSTALDINVWELISLANHHPRVNILNPGPGVGGHCIAVDPWFLVDAVPEHSLLIKQARLSNLSKTEFVFREISTHVGAVGVPAVLVLGVSYKADVDDLRESPAIEITEALAKEHPTVSFLVRDPFVVDLPVHLRELPNVSLVDSIEMIPDSAIVCGLVGHSDFRNLDLSRFDPENVFDVCGIWPSTEDSVVNLPSSPVRG</sequence>
<dbReference type="Proteomes" id="UP000182130">
    <property type="component" value="Unassembled WGS sequence"/>
</dbReference>
<gene>
    <name evidence="5" type="ORF">SAMN05216555_11228</name>
</gene>
<dbReference type="InterPro" id="IPR014027">
    <property type="entry name" value="UDP-Glc/GDP-Man_DH_C"/>
</dbReference>
<keyword evidence="2" id="KW-0520">NAD</keyword>